<evidence type="ECO:0000313" key="1">
    <source>
        <dbReference type="EMBL" id="KAK7082046.1"/>
    </source>
</evidence>
<comment type="caution">
    <text evidence="1">The sequence shown here is derived from an EMBL/GenBank/DDBJ whole genome shotgun (WGS) entry which is preliminary data.</text>
</comment>
<accession>A0AAN8XFR4</accession>
<protein>
    <submittedName>
        <fullName evidence="1">Uncharacterized protein</fullName>
    </submittedName>
</protein>
<gene>
    <name evidence="1" type="ORF">SK128_012038</name>
</gene>
<organism evidence="1 2">
    <name type="scientific">Halocaridina rubra</name>
    <name type="common">Hawaiian red shrimp</name>
    <dbReference type="NCBI Taxonomy" id="373956"/>
    <lineage>
        <taxon>Eukaryota</taxon>
        <taxon>Metazoa</taxon>
        <taxon>Ecdysozoa</taxon>
        <taxon>Arthropoda</taxon>
        <taxon>Crustacea</taxon>
        <taxon>Multicrustacea</taxon>
        <taxon>Malacostraca</taxon>
        <taxon>Eumalacostraca</taxon>
        <taxon>Eucarida</taxon>
        <taxon>Decapoda</taxon>
        <taxon>Pleocyemata</taxon>
        <taxon>Caridea</taxon>
        <taxon>Atyoidea</taxon>
        <taxon>Atyidae</taxon>
        <taxon>Halocaridina</taxon>
    </lineage>
</organism>
<dbReference type="Proteomes" id="UP001381693">
    <property type="component" value="Unassembled WGS sequence"/>
</dbReference>
<proteinExistence type="predicted"/>
<name>A0AAN8XFR4_HALRR</name>
<dbReference type="EMBL" id="JAXCGZ010004239">
    <property type="protein sequence ID" value="KAK7082046.1"/>
    <property type="molecule type" value="Genomic_DNA"/>
</dbReference>
<reference evidence="1 2" key="1">
    <citation type="submission" date="2023-11" db="EMBL/GenBank/DDBJ databases">
        <title>Halocaridina rubra genome assembly.</title>
        <authorList>
            <person name="Smith C."/>
        </authorList>
    </citation>
    <scope>NUCLEOTIDE SEQUENCE [LARGE SCALE GENOMIC DNA]</scope>
    <source>
        <strain evidence="1">EP-1</strain>
        <tissue evidence="1">Whole</tissue>
    </source>
</reference>
<feature type="non-terminal residue" evidence="1">
    <location>
        <position position="70"/>
    </location>
</feature>
<dbReference type="AlphaFoldDB" id="A0AAN8XFR4"/>
<keyword evidence="2" id="KW-1185">Reference proteome</keyword>
<sequence>MTDLLRRSLMGEAERFDDKRTSTRYFPVTLSIGSFPTKAFKSPMNTTFAFIPKSCTHLFNFIKNSSLFSS</sequence>
<evidence type="ECO:0000313" key="2">
    <source>
        <dbReference type="Proteomes" id="UP001381693"/>
    </source>
</evidence>